<keyword evidence="2" id="KW-1185">Reference proteome</keyword>
<dbReference type="AlphaFoldDB" id="A0A1S3IBX2"/>
<dbReference type="Proteomes" id="UP000085678">
    <property type="component" value="Unplaced"/>
</dbReference>
<reference evidence="3" key="1">
    <citation type="submission" date="2025-08" db="UniProtKB">
        <authorList>
            <consortium name="RefSeq"/>
        </authorList>
    </citation>
    <scope>IDENTIFICATION</scope>
    <source>
        <tissue evidence="3">Gonads</tissue>
    </source>
</reference>
<evidence type="ECO:0000313" key="2">
    <source>
        <dbReference type="Proteomes" id="UP000085678"/>
    </source>
</evidence>
<evidence type="ECO:0000313" key="3">
    <source>
        <dbReference type="RefSeq" id="XP_013395755.1"/>
    </source>
</evidence>
<sequence length="267" mass="29377">MPAFGTGAAKKDPQAVGKGMLEAIAEFVLQGGCTTLHRITIVLVQERLLDSFNMAECVPLQPQDPEYISISQSREFRGRQIERIERLPQPIPLQTFPVPRDVELAPEPYVTAFNQPRPRLRRPEGGRHASFGFREEGGMSIPYLTESSREHRRITLASVLTGSMRGDDNVTSDDNVTEESQASSKKSTSKESTATVSSVSSLHGLSDPEIEGAGNQEEKNVAVALGDLSMFTSSDGKILVSSFTESTRSWYSVHLANENNRKKPQNN</sequence>
<dbReference type="InParanoid" id="A0A1S3IBX2"/>
<name>A0A1S3IBX2_LINAN</name>
<dbReference type="KEGG" id="lak:106162871"/>
<proteinExistence type="predicted"/>
<protein>
    <submittedName>
        <fullName evidence="3">Uncharacterized protein LOC106162871 isoform X1</fullName>
    </submittedName>
</protein>
<accession>A0A1S3IBX2</accession>
<dbReference type="GeneID" id="106162871"/>
<dbReference type="RefSeq" id="XP_013395755.1">
    <property type="nucleotide sequence ID" value="XM_013540301.1"/>
</dbReference>
<organism evidence="2 3">
    <name type="scientific">Lingula anatina</name>
    <name type="common">Brachiopod</name>
    <name type="synonym">Lingula unguis</name>
    <dbReference type="NCBI Taxonomy" id="7574"/>
    <lineage>
        <taxon>Eukaryota</taxon>
        <taxon>Metazoa</taxon>
        <taxon>Spiralia</taxon>
        <taxon>Lophotrochozoa</taxon>
        <taxon>Brachiopoda</taxon>
        <taxon>Linguliformea</taxon>
        <taxon>Lingulata</taxon>
        <taxon>Lingulida</taxon>
        <taxon>Linguloidea</taxon>
        <taxon>Lingulidae</taxon>
        <taxon>Lingula</taxon>
    </lineage>
</organism>
<gene>
    <name evidence="3" type="primary">LOC106162871</name>
</gene>
<feature type="region of interest" description="Disordered" evidence="1">
    <location>
        <begin position="158"/>
        <end position="216"/>
    </location>
</feature>
<evidence type="ECO:0000256" key="1">
    <source>
        <dbReference type="SAM" id="MobiDB-lite"/>
    </source>
</evidence>
<feature type="compositionally biased region" description="Low complexity" evidence="1">
    <location>
        <begin position="178"/>
        <end position="201"/>
    </location>
</feature>